<name>A0A9Q5HVA6_SANBA</name>
<keyword evidence="3" id="KW-0804">Transcription</keyword>
<sequence length="789" mass="86734">MSSFDLQNHHASSQAPSVASLRILPPQNNIISLPATAATSMLTVCPAEDEKDNSTNDGALSGPSGEGEQTNEGSNSNPPPIPQVALTFLLVSGARRTMTFDPETTVGRVKELVWNGWPNDWQEEKPPAPNFLRILYLGKILQDEDTLSSLSIPTLPSPVSSPTTPTSRRFSTLPATIVHLSIRPYAPPAEDEALIKKNLRAARRALSRSGNLAGVVDVLFVDEGSGAALVLRVYSSDVEFCIAAFGMATKEEQETLRLLVQYVSRAFYEPKFVIIMDQLARHPVLKDDDLAGRIGLQAKELNKLMAVLLNDRLVQVHRQNELKEGAQRSIGKQYYFIDYRHFCNVVKWRVAEMRRLIDSTLRNELDNKGYICPNCKATFQPLEVDRLMDYARGAFLCDQCTTSPGGPHELVPNEDEESVRGSKDRMERFNYQTKFIREGLRKSEQMTLPAFDVAIWVKNNVVDPERQKQAANGGLKIAGADGKKEDAGISVMMSVDKDEATRRREREAEADAKRQQNIMPSWHLKSTISNDLTALGVQAAHQQTNGKLTGNEAILSSLGKGPTSNGDVLRGLGKIKSSQPKAEPTQTSPVEDVKPVIDHNADFYEQYYASLEAASQAQSASQTPQMPSFSADFPELEQEEQKPNIDTLNNSSSSSQSLFATGHQRKRSRSIDEDSDRGNKAMRSILGTPVFSQNASISGMSSTVNSPAPFSPSYSETGTIPPPSILDGDTSAELGTDGNSSSGRIFEDEPTVMVGGQPMPFSQVTQEIADEKMTPEEYTAWYELLMAQQ</sequence>
<dbReference type="InterPro" id="IPR000626">
    <property type="entry name" value="Ubiquitin-like_dom"/>
</dbReference>
<dbReference type="PANTHER" id="PTHR13097">
    <property type="entry name" value="TRANSCRIPTION INITIATION FACTOR IIE, ALPHA SUBUNIT"/>
    <property type="match status" value="1"/>
</dbReference>
<feature type="region of interest" description="Disordered" evidence="4">
    <location>
        <begin position="615"/>
        <end position="679"/>
    </location>
</feature>
<dbReference type="GO" id="GO:0005673">
    <property type="term" value="C:transcription factor TFIIE complex"/>
    <property type="evidence" value="ECO:0007669"/>
    <property type="project" value="TreeGrafter"/>
</dbReference>
<comment type="caution">
    <text evidence="7">The sequence shown here is derived from an EMBL/GenBank/DDBJ whole genome shotgun (WGS) entry which is preliminary data.</text>
</comment>
<dbReference type="InterPro" id="IPR039997">
    <property type="entry name" value="TFE"/>
</dbReference>
<feature type="compositionally biased region" description="Basic and acidic residues" evidence="4">
    <location>
        <begin position="669"/>
        <end position="679"/>
    </location>
</feature>
<reference evidence="7" key="1">
    <citation type="submission" date="2016-06" db="EMBL/GenBank/DDBJ databases">
        <title>Draft Genome sequence of the fungus Inonotus baumii.</title>
        <authorList>
            <person name="Zhu H."/>
            <person name="Lin W."/>
        </authorList>
    </citation>
    <scope>NUCLEOTIDE SEQUENCE</scope>
    <source>
        <strain evidence="7">821</strain>
    </source>
</reference>
<dbReference type="SMART" id="SM00531">
    <property type="entry name" value="TFIIE"/>
    <property type="match status" value="1"/>
</dbReference>
<dbReference type="EMBL" id="LNZH02000200">
    <property type="protein sequence ID" value="OCB86666.1"/>
    <property type="molecule type" value="Genomic_DNA"/>
</dbReference>
<feature type="domain" description="Ubiquitin-like" evidence="5">
    <location>
        <begin position="84"/>
        <end position="152"/>
    </location>
</feature>
<dbReference type="SUPFAM" id="SSF57783">
    <property type="entry name" value="Zinc beta-ribbon"/>
    <property type="match status" value="1"/>
</dbReference>
<feature type="compositionally biased region" description="Low complexity" evidence="4">
    <location>
        <begin position="615"/>
        <end position="628"/>
    </location>
</feature>
<dbReference type="PROSITE" id="PS50053">
    <property type="entry name" value="UBIQUITIN_2"/>
    <property type="match status" value="1"/>
</dbReference>
<dbReference type="InterPro" id="IPR024550">
    <property type="entry name" value="TFIIEa/SarR/Rpc3_HTH_dom"/>
</dbReference>
<proteinExistence type="inferred from homology"/>
<comment type="similarity">
    <text evidence="1">Belongs to the TFIIE alpha subunit family.</text>
</comment>
<organism evidence="7 8">
    <name type="scientific">Sanghuangporus baumii</name>
    <name type="common">Phellinus baumii</name>
    <dbReference type="NCBI Taxonomy" id="108892"/>
    <lineage>
        <taxon>Eukaryota</taxon>
        <taxon>Fungi</taxon>
        <taxon>Dikarya</taxon>
        <taxon>Basidiomycota</taxon>
        <taxon>Agaricomycotina</taxon>
        <taxon>Agaricomycetes</taxon>
        <taxon>Hymenochaetales</taxon>
        <taxon>Hymenochaetaceae</taxon>
        <taxon>Sanghuangporus</taxon>
    </lineage>
</organism>
<evidence type="ECO:0000256" key="2">
    <source>
        <dbReference type="ARBA" id="ARBA00023015"/>
    </source>
</evidence>
<dbReference type="Pfam" id="PF02002">
    <property type="entry name" value="TFIIE_alpha"/>
    <property type="match status" value="1"/>
</dbReference>
<dbReference type="InterPro" id="IPR017919">
    <property type="entry name" value="TFIIE/TFIIEa_HTH"/>
</dbReference>
<evidence type="ECO:0000313" key="7">
    <source>
        <dbReference type="EMBL" id="OCB86666.1"/>
    </source>
</evidence>
<keyword evidence="2" id="KW-0805">Transcription regulation</keyword>
<evidence type="ECO:0000256" key="4">
    <source>
        <dbReference type="SAM" id="MobiDB-lite"/>
    </source>
</evidence>
<feature type="compositionally biased region" description="Polar residues" evidence="4">
    <location>
        <begin position="697"/>
        <end position="718"/>
    </location>
</feature>
<gene>
    <name evidence="7" type="ORF">A7U60_g6349</name>
</gene>
<keyword evidence="8" id="KW-1185">Reference proteome</keyword>
<evidence type="ECO:0000259" key="6">
    <source>
        <dbReference type="PROSITE" id="PS51344"/>
    </source>
</evidence>
<dbReference type="InterPro" id="IPR002853">
    <property type="entry name" value="TFIIE_asu"/>
</dbReference>
<dbReference type="Pfam" id="PF11521">
    <property type="entry name" value="TFIIE-A_C"/>
    <property type="match status" value="1"/>
</dbReference>
<feature type="region of interest" description="Disordered" evidence="4">
    <location>
        <begin position="558"/>
        <end position="594"/>
    </location>
</feature>
<evidence type="ECO:0000256" key="3">
    <source>
        <dbReference type="ARBA" id="ARBA00023163"/>
    </source>
</evidence>
<dbReference type="Pfam" id="PF13881">
    <property type="entry name" value="Rad60-SLD_2"/>
    <property type="match status" value="1"/>
</dbReference>
<dbReference type="OrthoDB" id="361102at2759"/>
<dbReference type="AlphaFoldDB" id="A0A9Q5HVA6"/>
<protein>
    <recommendedName>
        <fullName evidence="9">Transcription initiation factor IIE subunit alpha</fullName>
    </recommendedName>
</protein>
<dbReference type="InterPro" id="IPR013083">
    <property type="entry name" value="Znf_RING/FYVE/PHD"/>
</dbReference>
<dbReference type="InterPro" id="IPR039540">
    <property type="entry name" value="UBL3-like_ubiquitin_dom"/>
</dbReference>
<evidence type="ECO:0008006" key="9">
    <source>
        <dbReference type="Google" id="ProtNLM"/>
    </source>
</evidence>
<dbReference type="SUPFAM" id="SSF54236">
    <property type="entry name" value="Ubiquitin-like"/>
    <property type="match status" value="1"/>
</dbReference>
<evidence type="ECO:0000313" key="8">
    <source>
        <dbReference type="Proteomes" id="UP000757232"/>
    </source>
</evidence>
<dbReference type="InterPro" id="IPR029071">
    <property type="entry name" value="Ubiquitin-like_domsf"/>
</dbReference>
<dbReference type="GO" id="GO:0006367">
    <property type="term" value="P:transcription initiation at RNA polymerase II promoter"/>
    <property type="evidence" value="ECO:0007669"/>
    <property type="project" value="InterPro"/>
</dbReference>
<evidence type="ECO:0000259" key="5">
    <source>
        <dbReference type="PROSITE" id="PS50053"/>
    </source>
</evidence>
<feature type="compositionally biased region" description="Polar residues" evidence="4">
    <location>
        <begin position="576"/>
        <end position="589"/>
    </location>
</feature>
<dbReference type="Gene3D" id="3.30.40.10">
    <property type="entry name" value="Zinc/RING finger domain, C3HC4 (zinc finger)"/>
    <property type="match status" value="1"/>
</dbReference>
<dbReference type="PANTHER" id="PTHR13097:SF7">
    <property type="entry name" value="GENERAL TRANSCRIPTION FACTOR IIE SUBUNIT 1"/>
    <property type="match status" value="1"/>
</dbReference>
<feature type="compositionally biased region" description="Polar residues" evidence="4">
    <location>
        <begin position="67"/>
        <end position="76"/>
    </location>
</feature>
<evidence type="ECO:0000256" key="1">
    <source>
        <dbReference type="ARBA" id="ARBA00008947"/>
    </source>
</evidence>
<dbReference type="InterPro" id="IPR021600">
    <property type="entry name" value="TFIIE_asu_C"/>
</dbReference>
<dbReference type="PROSITE" id="PS51344">
    <property type="entry name" value="HTH_TFE_IIE"/>
    <property type="match status" value="1"/>
</dbReference>
<feature type="region of interest" description="Disordered" evidence="4">
    <location>
        <begin position="48"/>
        <end position="82"/>
    </location>
</feature>
<feature type="region of interest" description="Disordered" evidence="4">
    <location>
        <begin position="697"/>
        <end position="722"/>
    </location>
</feature>
<dbReference type="Gene3D" id="3.10.20.90">
    <property type="entry name" value="Phosphatidylinositol 3-kinase Catalytic Subunit, Chain A, domain 1"/>
    <property type="match status" value="1"/>
</dbReference>
<dbReference type="Proteomes" id="UP000757232">
    <property type="component" value="Unassembled WGS sequence"/>
</dbReference>
<accession>A0A9Q5HVA6</accession>
<feature type="domain" description="HTH TFE/IIEalpha-type" evidence="6">
    <location>
        <begin position="256"/>
        <end position="347"/>
    </location>
</feature>